<dbReference type="InterPro" id="IPR005372">
    <property type="entry name" value="UPF0182"/>
</dbReference>
<dbReference type="RefSeq" id="WP_282010301.1">
    <property type="nucleotide sequence ID" value="NZ_OX336137.1"/>
</dbReference>
<evidence type="ECO:0000313" key="6">
    <source>
        <dbReference type="EMBL" id="CAI2717356.1"/>
    </source>
</evidence>
<dbReference type="Pfam" id="PF03699">
    <property type="entry name" value="UPF0182"/>
    <property type="match status" value="1"/>
</dbReference>
<dbReference type="PANTHER" id="PTHR39344:SF1">
    <property type="entry name" value="UPF0182 PROTEIN SLL1060"/>
    <property type="match status" value="1"/>
</dbReference>
<evidence type="ECO:0000256" key="2">
    <source>
        <dbReference type="ARBA" id="ARBA00022692"/>
    </source>
</evidence>
<feature type="transmembrane region" description="Helical" evidence="5">
    <location>
        <begin position="40"/>
        <end position="70"/>
    </location>
</feature>
<feature type="transmembrane region" description="Helical" evidence="5">
    <location>
        <begin position="163"/>
        <end position="182"/>
    </location>
</feature>
<proteinExistence type="inferred from homology"/>
<sequence length="948" mass="108188">MKFSRKWLLVLGAIALFLLLSTEKLITFYIDLVWFDKYGLLSVIWTILGSQFGFGFLFGGLFLAVTFGILRRVYQKTSHLPVILADQTRRDMPFLEMVADNLKPLVLLLPLVFSVFIGLIAAERWDVTLKFLNHVKFGEADPIFHKDYSFYLFTLPFLEMVKGWLWAGLALIGFGVSLIYFFKQYIFLSPKGFATLPEARRTLSWLAAFAFLNLAFDMYLRRYGLLIQSDSQVVAGISYIDDWGRLPAYNLLIALSFFGTALSILNINRENLRRIFIWAGAVVVIYAVGNVYPGLLTRFVVAPNELEKETPYIEHTIAGTNRGFDLKDVEENVLTGANTLDAEAVRKNDLTIENIRLWDQAPLLDTLGQIQEIRTYYQFKSVDNDRYIVDGKYQQTLLSPRELDSTSLPNRTWINEHLTFTHGYGLSLSPVNQMTPEGLPVLHIKDIPPQSSINLQVTQPEIYYGEMTEDYVFVNTGTEEFDYPKGEKNVYKNYEGKGGIAVNSFLRKVMLATRFKTTKILFSNDIVNDSHVLMYRNITERVQTVAPFLKLDRDPYLVITEDGRLKWLYDAYTTSDKFPYSQSIRDPEVIRGVANYIRNSVKIVIDAYDGDMTFYITEPDDPIIATYAKLFPVMFEPLEKMPDDLRKHIRYPADLFAIQAFVYGTYHMETPQVFYNKEDQWQIPVIDGTLMQPYYTIMKLPNKDKEEYILMLPFTPRNKENLSAWMVARSDGADYGKMAAYTFPKQKLVYGPSQVVARINQDAVISRQISLWDQRGSNVIQGNLLVIPLDESLIYVRPLYLKAEGGKIPELKRVIVSYLDQVAMEPTLQQALAKIFPGLSTQDLPDTIIGESGEKKDVTARAKVEAKTGTGTEQTLTAPTGSILLKKSDYLKIKEHYQRALRSQDLLDNAFSGYKEDLKDLGEILENADVVEQPVVKKEKEGTPPAAE</sequence>
<comment type="similarity">
    <text evidence="5">Belongs to the UPF0182 family.</text>
</comment>
<accession>A0ABM9HB49</accession>
<evidence type="ECO:0000256" key="5">
    <source>
        <dbReference type="HAMAP-Rule" id="MF_01600"/>
    </source>
</evidence>
<dbReference type="EMBL" id="OX336137">
    <property type="protein sequence ID" value="CAI2717356.1"/>
    <property type="molecule type" value="Genomic_DNA"/>
</dbReference>
<feature type="transmembrane region" description="Helical" evidence="5">
    <location>
        <begin position="275"/>
        <end position="295"/>
    </location>
</feature>
<organism evidence="6 7">
    <name type="scientific">Nitrospina watsonii</name>
    <dbReference type="NCBI Taxonomy" id="1323948"/>
    <lineage>
        <taxon>Bacteria</taxon>
        <taxon>Pseudomonadati</taxon>
        <taxon>Nitrospinota/Tectimicrobiota group</taxon>
        <taxon>Nitrospinota</taxon>
        <taxon>Nitrospinia</taxon>
        <taxon>Nitrospinales</taxon>
        <taxon>Nitrospinaceae</taxon>
        <taxon>Nitrospina</taxon>
    </lineage>
</organism>
<keyword evidence="2 5" id="KW-0812">Transmembrane</keyword>
<feature type="transmembrane region" description="Helical" evidence="5">
    <location>
        <begin position="105"/>
        <end position="122"/>
    </location>
</feature>
<protein>
    <recommendedName>
        <fullName evidence="5">UPF0182 protein NSPWAT_0497</fullName>
    </recommendedName>
</protein>
<keyword evidence="1 5" id="KW-1003">Cell membrane</keyword>
<dbReference type="HAMAP" id="MF_01600">
    <property type="entry name" value="UPF0182"/>
    <property type="match status" value="1"/>
</dbReference>
<feature type="transmembrane region" description="Helical" evidence="5">
    <location>
        <begin position="248"/>
        <end position="268"/>
    </location>
</feature>
<evidence type="ECO:0000313" key="7">
    <source>
        <dbReference type="Proteomes" id="UP001157733"/>
    </source>
</evidence>
<keyword evidence="3 5" id="KW-1133">Transmembrane helix</keyword>
<keyword evidence="4 5" id="KW-0472">Membrane</keyword>
<name>A0ABM9HB49_9BACT</name>
<keyword evidence="7" id="KW-1185">Reference proteome</keyword>
<feature type="transmembrane region" description="Helical" evidence="5">
    <location>
        <begin position="203"/>
        <end position="220"/>
    </location>
</feature>
<evidence type="ECO:0000256" key="4">
    <source>
        <dbReference type="ARBA" id="ARBA00023136"/>
    </source>
</evidence>
<dbReference type="PANTHER" id="PTHR39344">
    <property type="entry name" value="UPF0182 PROTEIN SLL1060"/>
    <property type="match status" value="1"/>
</dbReference>
<comment type="subcellular location">
    <subcellularLocation>
        <location evidence="5">Cell membrane</location>
        <topology evidence="5">Multi-pass membrane protein</topology>
    </subcellularLocation>
</comment>
<evidence type="ECO:0000256" key="1">
    <source>
        <dbReference type="ARBA" id="ARBA00022475"/>
    </source>
</evidence>
<evidence type="ECO:0000256" key="3">
    <source>
        <dbReference type="ARBA" id="ARBA00022989"/>
    </source>
</evidence>
<comment type="caution">
    <text evidence="5">Lacks conserved residue(s) required for the propagation of feature annotation.</text>
</comment>
<reference evidence="6 7" key="1">
    <citation type="submission" date="2022-09" db="EMBL/GenBank/DDBJ databases">
        <authorList>
            <person name="Kop L."/>
        </authorList>
    </citation>
    <scope>NUCLEOTIDE SEQUENCE [LARGE SCALE GENOMIC DNA]</scope>
    <source>
        <strain evidence="6 7">347</strain>
    </source>
</reference>
<dbReference type="Proteomes" id="UP001157733">
    <property type="component" value="Chromosome"/>
</dbReference>
<gene>
    <name evidence="6" type="ORF">NSPWAT_0497</name>
</gene>